<keyword evidence="2" id="KW-0812">Transmembrane</keyword>
<keyword evidence="5" id="KW-1185">Reference proteome</keyword>
<feature type="transmembrane region" description="Helical" evidence="2">
    <location>
        <begin position="36"/>
        <end position="57"/>
    </location>
</feature>
<keyword evidence="2" id="KW-1133">Transmembrane helix</keyword>
<dbReference type="EMBL" id="SLTR01000008">
    <property type="protein sequence ID" value="TDB02883.1"/>
    <property type="molecule type" value="Genomic_DNA"/>
</dbReference>
<sequence length="687" mass="75526">MSPGSYASWSGNEKDRSVLIKLFYPLFRLPRTQKRLVQLLADVVLIIFSFATAMLLRLDSLAFMTQPEVWLVLPVMIPVSLLIFIRVGFYRAVIRYMNQKAVKAVLAGVAGSAISLAVINVLLNLPVPRSVPFIYAMLAMLTIGGVRFFLRAIYLRGQLRHKTRVLIYGAGSAGRQLVVSLRQGHEYEPCAFVDDAQGLHRAFIEGLKVYPPQAIPSLIDNYGIQKVLMAIPSSSRARRREILESLEPLSVPVQSIPGMKDVIQGLAKINEVRDVAVEDLLGRDPVPPDATLMGANIRDKVVMVTGAGGSIGSELCRQILRQGPRQLILLEVSEYNLYHVEQDLLGLLAREGLSVPLKALLGSVQHQARLEAVMTQFGVQTVYHAAAYKHVPMVEHNVVEGLLNNVMGTHACAEAAIASGVEAFVLVSTDKAVRPTNVMGASKRLAELVCQALGGESHGTLFSMVRFGNVLGSSGSVVPLFRRQIEAGGPLTVTHPDITRYFMTIPEAAQLVIQAGAMARGGDVFVLDMGEPVKIAELAGQMVRLSGLEPAFPDRDEVIEGQENHRQGDIEIVFTGLRPGEKLYEELLIGDNPGATRHPRIMTANEVSIAWREMRQLLERLLEACYRFDYPALRELLLEAPTGYQPTGEVEDLLWQAQQAGHQTEDLSADQTARVVDLRTRKRSLMG</sequence>
<dbReference type="CDD" id="cd05237">
    <property type="entry name" value="UDP_invert_4-6DH_SDR_e"/>
    <property type="match status" value="1"/>
</dbReference>
<feature type="domain" description="Polysaccharide biosynthesis protein CapD-like" evidence="3">
    <location>
        <begin position="302"/>
        <end position="605"/>
    </location>
</feature>
<dbReference type="InterPro" id="IPR029063">
    <property type="entry name" value="SAM-dependent_MTases_sf"/>
</dbReference>
<evidence type="ECO:0000256" key="1">
    <source>
        <dbReference type="ARBA" id="ARBA00007430"/>
    </source>
</evidence>
<gene>
    <name evidence="4" type="ORF">E0702_07615</name>
</gene>
<dbReference type="Proteomes" id="UP000294823">
    <property type="component" value="Unassembled WGS sequence"/>
</dbReference>
<evidence type="ECO:0000259" key="3">
    <source>
        <dbReference type="Pfam" id="PF02719"/>
    </source>
</evidence>
<dbReference type="InterPro" id="IPR003869">
    <property type="entry name" value="Polysac_CapD-like"/>
</dbReference>
<dbReference type="PANTHER" id="PTHR43318">
    <property type="entry name" value="UDP-N-ACETYLGLUCOSAMINE 4,6-DEHYDRATASE"/>
    <property type="match status" value="1"/>
</dbReference>
<dbReference type="Gene3D" id="3.40.50.720">
    <property type="entry name" value="NAD(P)-binding Rossmann-like Domain"/>
    <property type="match status" value="2"/>
</dbReference>
<dbReference type="Pfam" id="PF13727">
    <property type="entry name" value="CoA_binding_3"/>
    <property type="match status" value="1"/>
</dbReference>
<dbReference type="Pfam" id="PF02719">
    <property type="entry name" value="Polysacc_synt_2"/>
    <property type="match status" value="1"/>
</dbReference>
<feature type="transmembrane region" description="Helical" evidence="2">
    <location>
        <begin position="133"/>
        <end position="154"/>
    </location>
</feature>
<protein>
    <submittedName>
        <fullName evidence="4">Polysaccharide biosynthesis protein</fullName>
    </submittedName>
</protein>
<keyword evidence="2" id="KW-0472">Membrane</keyword>
<dbReference type="SUPFAM" id="SSF53335">
    <property type="entry name" value="S-adenosyl-L-methionine-dependent methyltransferases"/>
    <property type="match status" value="1"/>
</dbReference>
<organism evidence="4 5">
    <name type="scientific">Halomonas marinisediminis</name>
    <dbReference type="NCBI Taxonomy" id="2546095"/>
    <lineage>
        <taxon>Bacteria</taxon>
        <taxon>Pseudomonadati</taxon>
        <taxon>Pseudomonadota</taxon>
        <taxon>Gammaproteobacteria</taxon>
        <taxon>Oceanospirillales</taxon>
        <taxon>Halomonadaceae</taxon>
        <taxon>Halomonas</taxon>
    </lineage>
</organism>
<dbReference type="InterPro" id="IPR036291">
    <property type="entry name" value="NAD(P)-bd_dom_sf"/>
</dbReference>
<feature type="transmembrane region" description="Helical" evidence="2">
    <location>
        <begin position="69"/>
        <end position="89"/>
    </location>
</feature>
<accession>A0ABY2D7Y2</accession>
<dbReference type="SUPFAM" id="SSF51735">
    <property type="entry name" value="NAD(P)-binding Rossmann-fold domains"/>
    <property type="match status" value="1"/>
</dbReference>
<comment type="caution">
    <text evidence="4">The sequence shown here is derived from an EMBL/GenBank/DDBJ whole genome shotgun (WGS) entry which is preliminary data.</text>
</comment>
<evidence type="ECO:0000256" key="2">
    <source>
        <dbReference type="SAM" id="Phobius"/>
    </source>
</evidence>
<reference evidence="4 5" key="1">
    <citation type="submission" date="2019-03" db="EMBL/GenBank/DDBJ databases">
        <title>Halomonas marinisediminis sp. nov., a moderately halophilic bacterium isolated from the Bohai Gulf.</title>
        <authorList>
            <person name="Ji X."/>
        </authorList>
    </citation>
    <scope>NUCLEOTIDE SEQUENCE [LARGE SCALE GENOMIC DNA]</scope>
    <source>
        <strain evidence="4 5">204</strain>
    </source>
</reference>
<proteinExistence type="inferred from homology"/>
<feature type="transmembrane region" description="Helical" evidence="2">
    <location>
        <begin position="101"/>
        <end position="127"/>
    </location>
</feature>
<dbReference type="PANTHER" id="PTHR43318:SF1">
    <property type="entry name" value="POLYSACCHARIDE BIOSYNTHESIS PROTEIN EPSC-RELATED"/>
    <property type="match status" value="1"/>
</dbReference>
<comment type="similarity">
    <text evidence="1">Belongs to the polysaccharide synthase family.</text>
</comment>
<dbReference type="InterPro" id="IPR051203">
    <property type="entry name" value="Polysaccharide_Synthase-Rel"/>
</dbReference>
<evidence type="ECO:0000313" key="5">
    <source>
        <dbReference type="Proteomes" id="UP000294823"/>
    </source>
</evidence>
<name>A0ABY2D7Y2_9GAMM</name>
<evidence type="ECO:0000313" key="4">
    <source>
        <dbReference type="EMBL" id="TDB02883.1"/>
    </source>
</evidence>